<dbReference type="Proteomes" id="UP001391051">
    <property type="component" value="Unassembled WGS sequence"/>
</dbReference>
<organism evidence="1 2">
    <name type="scientific">Apiospora aurea</name>
    <dbReference type="NCBI Taxonomy" id="335848"/>
    <lineage>
        <taxon>Eukaryota</taxon>
        <taxon>Fungi</taxon>
        <taxon>Dikarya</taxon>
        <taxon>Ascomycota</taxon>
        <taxon>Pezizomycotina</taxon>
        <taxon>Sordariomycetes</taxon>
        <taxon>Xylariomycetidae</taxon>
        <taxon>Amphisphaeriales</taxon>
        <taxon>Apiosporaceae</taxon>
        <taxon>Apiospora</taxon>
    </lineage>
</organism>
<reference evidence="1 2" key="1">
    <citation type="submission" date="2023-01" db="EMBL/GenBank/DDBJ databases">
        <title>Analysis of 21 Apiospora genomes using comparative genomics revels a genus with tremendous synthesis potential of carbohydrate active enzymes and secondary metabolites.</title>
        <authorList>
            <person name="Sorensen T."/>
        </authorList>
    </citation>
    <scope>NUCLEOTIDE SEQUENCE [LARGE SCALE GENOMIC DNA]</scope>
    <source>
        <strain evidence="1 2">CBS 24483</strain>
    </source>
</reference>
<gene>
    <name evidence="1" type="ORF">PG986_007919</name>
</gene>
<protein>
    <submittedName>
        <fullName evidence="1">Uncharacterized protein</fullName>
    </submittedName>
</protein>
<name>A0ABR1QDZ0_9PEZI</name>
<proteinExistence type="predicted"/>
<evidence type="ECO:0000313" key="1">
    <source>
        <dbReference type="EMBL" id="KAK7952191.1"/>
    </source>
</evidence>
<accession>A0ABR1QDZ0</accession>
<sequence length="710" mass="79443">MSLPQSSSTCCRAINRRLLGQHDCVWIPESALSLAYERYCSASRIAFRRHGSSVPGPLESRKRQNKRQMGELTFGHAHGSAPLWDLENIPDLTQWQWKPPTARHNRQVAQANRNLWKAVLAWLSPQNTARGRSVHERSASTASEVLRDATPITMADPTLGALHTPTLGSDMDATNLVEQSFSALIRDASFDRKLTICPNFSSFCDTLRDGLSEGHISVQALYSLVPSMSDGLARSALGLDIQQEAKVFDRLKAQLIGASIDGLEALRARSGNLPFDGNVWSMLLQEASQLRFNSLRTFARLMPQIPSDDIGSLSVVIRANLSNSLTAMARGTHRTHERQINKLAGIIQDLGLMEHRHILEEILLDLAQSAHSANFTAMRFCWLQVLARLRNLDDEALANACVLLEAGLATEPLTSKQIARIFLGRLNSCYSPKNVPTMYNSLISERDSRCFSLLTSVCWRTGQPRYIRMLCTFLLRLGRQQDILHLLRGTTQLVKNEVSPLAKLALGFGHAPLALKVYFRFCESTFASKKFWRTKFATDILSMMMKSNSLVHNRLITALKLFKRRRTRRSYPPTSGRVVFGVNRGASRARCDKKEGGLTIKEVQKAEAAAVAFAGANNLPDRTAFRLVQECVNYIRSNGSKVSAKGLQALWVVITKDLVKSRPGRATRLRWFFRVLFKERGLQETRAAHSELVQWRGRVLSEPRSPNGGK</sequence>
<keyword evidence="2" id="KW-1185">Reference proteome</keyword>
<dbReference type="RefSeq" id="XP_066700253.1">
    <property type="nucleotide sequence ID" value="XM_066844141.1"/>
</dbReference>
<dbReference type="EMBL" id="JAQQWE010000005">
    <property type="protein sequence ID" value="KAK7952191.1"/>
    <property type="molecule type" value="Genomic_DNA"/>
</dbReference>
<evidence type="ECO:0000313" key="2">
    <source>
        <dbReference type="Proteomes" id="UP001391051"/>
    </source>
</evidence>
<dbReference type="GeneID" id="92077203"/>
<comment type="caution">
    <text evidence="1">The sequence shown here is derived from an EMBL/GenBank/DDBJ whole genome shotgun (WGS) entry which is preliminary data.</text>
</comment>